<dbReference type="GO" id="GO:0051731">
    <property type="term" value="F:polynucleotide 5'-hydroxyl-kinase activity"/>
    <property type="evidence" value="ECO:0007669"/>
    <property type="project" value="InterPro"/>
</dbReference>
<dbReference type="GO" id="GO:0005634">
    <property type="term" value="C:nucleus"/>
    <property type="evidence" value="ECO:0007669"/>
    <property type="project" value="TreeGrafter"/>
</dbReference>
<dbReference type="GO" id="GO:0031124">
    <property type="term" value="P:mRNA 3'-end processing"/>
    <property type="evidence" value="ECO:0007669"/>
    <property type="project" value="InterPro"/>
</dbReference>
<dbReference type="PANTHER" id="PTHR12755:SF6">
    <property type="entry name" value="POLYRIBONUCLEOTIDE 5'-HYDROXYL-KINASE CLP1"/>
    <property type="match status" value="1"/>
</dbReference>
<organism evidence="2 3">
    <name type="scientific">Emiliania huxleyi (strain CCMP1516)</name>
    <dbReference type="NCBI Taxonomy" id="280463"/>
    <lineage>
        <taxon>Eukaryota</taxon>
        <taxon>Haptista</taxon>
        <taxon>Haptophyta</taxon>
        <taxon>Prymnesiophyceae</taxon>
        <taxon>Isochrysidales</taxon>
        <taxon>Noelaerhabdaceae</taxon>
        <taxon>Emiliania</taxon>
    </lineage>
</organism>
<dbReference type="Pfam" id="PF06807">
    <property type="entry name" value="Clp1"/>
    <property type="match status" value="1"/>
</dbReference>
<name>A0A0D3KUW4_EMIH1</name>
<dbReference type="eggNOG" id="KOG2749">
    <property type="taxonomic scope" value="Eukaryota"/>
</dbReference>
<evidence type="ECO:0000259" key="1">
    <source>
        <dbReference type="Pfam" id="PF06807"/>
    </source>
</evidence>
<dbReference type="Gene3D" id="2.40.30.330">
    <property type="entry name" value="Pre-mRNA cleavage complex subunit Clp1, C-terminal domain"/>
    <property type="match status" value="1"/>
</dbReference>
<reference evidence="2" key="2">
    <citation type="submission" date="2024-10" db="UniProtKB">
        <authorList>
            <consortium name="EnsemblProtists"/>
        </authorList>
    </citation>
    <scope>IDENTIFICATION</scope>
</reference>
<proteinExistence type="predicted"/>
<accession>A0A0D3KUW4</accession>
<dbReference type="PaxDb" id="2903-EOD39549"/>
<feature type="domain" description="Clp1 C-terminal" evidence="1">
    <location>
        <begin position="37"/>
        <end position="151"/>
    </location>
</feature>
<dbReference type="AlphaFoldDB" id="A0A0D3KUW4"/>
<evidence type="ECO:0000313" key="3">
    <source>
        <dbReference type="Proteomes" id="UP000013827"/>
    </source>
</evidence>
<evidence type="ECO:0000313" key="2">
    <source>
        <dbReference type="EnsemblProtists" id="EOD39549"/>
    </source>
</evidence>
<reference evidence="3" key="1">
    <citation type="journal article" date="2013" name="Nature">
        <title>Pan genome of the phytoplankton Emiliania underpins its global distribution.</title>
        <authorList>
            <person name="Read B.A."/>
            <person name="Kegel J."/>
            <person name="Klute M.J."/>
            <person name="Kuo A."/>
            <person name="Lefebvre S.C."/>
            <person name="Maumus F."/>
            <person name="Mayer C."/>
            <person name="Miller J."/>
            <person name="Monier A."/>
            <person name="Salamov A."/>
            <person name="Young J."/>
            <person name="Aguilar M."/>
            <person name="Claverie J.M."/>
            <person name="Frickenhaus S."/>
            <person name="Gonzalez K."/>
            <person name="Herman E.K."/>
            <person name="Lin Y.C."/>
            <person name="Napier J."/>
            <person name="Ogata H."/>
            <person name="Sarno A.F."/>
            <person name="Shmutz J."/>
            <person name="Schroeder D."/>
            <person name="de Vargas C."/>
            <person name="Verret F."/>
            <person name="von Dassow P."/>
            <person name="Valentin K."/>
            <person name="Van de Peer Y."/>
            <person name="Wheeler G."/>
            <person name="Dacks J.B."/>
            <person name="Delwiche C.F."/>
            <person name="Dyhrman S.T."/>
            <person name="Glockner G."/>
            <person name="John U."/>
            <person name="Richards T."/>
            <person name="Worden A.Z."/>
            <person name="Zhang X."/>
            <person name="Grigoriev I.V."/>
            <person name="Allen A.E."/>
            <person name="Bidle K."/>
            <person name="Borodovsky M."/>
            <person name="Bowler C."/>
            <person name="Brownlee C."/>
            <person name="Cock J.M."/>
            <person name="Elias M."/>
            <person name="Gladyshev V.N."/>
            <person name="Groth M."/>
            <person name="Guda C."/>
            <person name="Hadaegh A."/>
            <person name="Iglesias-Rodriguez M.D."/>
            <person name="Jenkins J."/>
            <person name="Jones B.M."/>
            <person name="Lawson T."/>
            <person name="Leese F."/>
            <person name="Lindquist E."/>
            <person name="Lobanov A."/>
            <person name="Lomsadze A."/>
            <person name="Malik S.B."/>
            <person name="Marsh M.E."/>
            <person name="Mackinder L."/>
            <person name="Mock T."/>
            <person name="Mueller-Roeber B."/>
            <person name="Pagarete A."/>
            <person name="Parker M."/>
            <person name="Probert I."/>
            <person name="Quesneville H."/>
            <person name="Raines C."/>
            <person name="Rensing S.A."/>
            <person name="Riano-Pachon D.M."/>
            <person name="Richier S."/>
            <person name="Rokitta S."/>
            <person name="Shiraiwa Y."/>
            <person name="Soanes D.M."/>
            <person name="van der Giezen M."/>
            <person name="Wahlund T.M."/>
            <person name="Williams B."/>
            <person name="Wilson W."/>
            <person name="Wolfe G."/>
            <person name="Wurch L.L."/>
        </authorList>
    </citation>
    <scope>NUCLEOTIDE SEQUENCE</scope>
</reference>
<protein>
    <recommendedName>
        <fullName evidence="1">Clp1 C-terminal domain-containing protein</fullName>
    </recommendedName>
</protein>
<dbReference type="STRING" id="2903.R1G181"/>
<dbReference type="PANTHER" id="PTHR12755">
    <property type="entry name" value="CLEAVAGE/POLYADENYLATION FACTOR IA SUBUNIT CLP1P"/>
    <property type="match status" value="1"/>
</dbReference>
<dbReference type="InterPro" id="IPR045116">
    <property type="entry name" value="Clp1/Grc3"/>
</dbReference>
<keyword evidence="3" id="KW-1185">Reference proteome</keyword>
<dbReference type="EnsemblProtists" id="EOD39549">
    <property type="protein sequence ID" value="EOD39549"/>
    <property type="gene ID" value="EMIHUDRAFT_420773"/>
</dbReference>
<dbReference type="InterPro" id="IPR038238">
    <property type="entry name" value="Clp1_C_sf"/>
</dbReference>
<dbReference type="GeneID" id="17284820"/>
<sequence>MSTGAVARTDADRAAAHAVRLRNYFYGQPSAGGAAQLSPHSVEVGFDAVEVYRLSEAPPAPATALPLGTEFAGEQLLATRLVGGQLAPLVHSLLAVVRSPSGSCDDLLAAPLAGVVLVSAVDLERQRITLLSPSPLPLPSMTLLAGSLRWSGA</sequence>
<dbReference type="GO" id="GO:0006388">
    <property type="term" value="P:tRNA splicing, via endonucleolytic cleavage and ligation"/>
    <property type="evidence" value="ECO:0007669"/>
    <property type="project" value="TreeGrafter"/>
</dbReference>
<dbReference type="RefSeq" id="XP_005791978.1">
    <property type="nucleotide sequence ID" value="XM_005791921.1"/>
</dbReference>
<dbReference type="KEGG" id="ehx:EMIHUDRAFT_420773"/>
<dbReference type="InterPro" id="IPR010655">
    <property type="entry name" value="Clp1_C"/>
</dbReference>
<dbReference type="Proteomes" id="UP000013827">
    <property type="component" value="Unassembled WGS sequence"/>
</dbReference>
<dbReference type="HOGENOM" id="CLU_1567029_0_0_1"/>